<dbReference type="EMBL" id="JBHTIL010000001">
    <property type="protein sequence ID" value="MFD0926342.1"/>
    <property type="molecule type" value="Genomic_DNA"/>
</dbReference>
<dbReference type="PANTHER" id="PTHR30055:SF234">
    <property type="entry name" value="HTH-TYPE TRANSCRIPTIONAL REGULATOR BETI"/>
    <property type="match status" value="1"/>
</dbReference>
<protein>
    <submittedName>
        <fullName evidence="7">TetR/AcrR family transcriptional regulator</fullName>
    </submittedName>
</protein>
<evidence type="ECO:0000313" key="8">
    <source>
        <dbReference type="Proteomes" id="UP001597068"/>
    </source>
</evidence>
<evidence type="ECO:0000313" key="7">
    <source>
        <dbReference type="EMBL" id="MFD0926342.1"/>
    </source>
</evidence>
<keyword evidence="1" id="KW-0805">Transcription regulation</keyword>
<gene>
    <name evidence="7" type="ORF">ACFQ04_11410</name>
</gene>
<evidence type="ECO:0000256" key="2">
    <source>
        <dbReference type="ARBA" id="ARBA00023125"/>
    </source>
</evidence>
<dbReference type="InterPro" id="IPR050109">
    <property type="entry name" value="HTH-type_TetR-like_transc_reg"/>
</dbReference>
<proteinExistence type="predicted"/>
<feature type="domain" description="HTH tetR-type" evidence="6">
    <location>
        <begin position="26"/>
        <end position="85"/>
    </location>
</feature>
<dbReference type="PROSITE" id="PS50977">
    <property type="entry name" value="HTH_TETR_2"/>
    <property type="match status" value="1"/>
</dbReference>
<keyword evidence="2 4" id="KW-0238">DNA-binding</keyword>
<dbReference type="PANTHER" id="PTHR30055">
    <property type="entry name" value="HTH-TYPE TRANSCRIPTIONAL REGULATOR RUTR"/>
    <property type="match status" value="1"/>
</dbReference>
<dbReference type="InterPro" id="IPR001647">
    <property type="entry name" value="HTH_TetR"/>
</dbReference>
<evidence type="ECO:0000256" key="5">
    <source>
        <dbReference type="SAM" id="MobiDB-lite"/>
    </source>
</evidence>
<evidence type="ECO:0000256" key="4">
    <source>
        <dbReference type="PROSITE-ProRule" id="PRU00335"/>
    </source>
</evidence>
<keyword evidence="3" id="KW-0804">Transcription</keyword>
<dbReference type="Gene3D" id="1.10.357.10">
    <property type="entry name" value="Tetracycline Repressor, domain 2"/>
    <property type="match status" value="1"/>
</dbReference>
<name>A0ABW3G7A8_9NOCA</name>
<dbReference type="Proteomes" id="UP001597068">
    <property type="component" value="Unassembled WGS sequence"/>
</dbReference>
<evidence type="ECO:0000259" key="6">
    <source>
        <dbReference type="PROSITE" id="PS50977"/>
    </source>
</evidence>
<dbReference type="PRINTS" id="PR00455">
    <property type="entry name" value="HTHTETR"/>
</dbReference>
<dbReference type="Pfam" id="PF00440">
    <property type="entry name" value="TetR_N"/>
    <property type="match status" value="1"/>
</dbReference>
<accession>A0ABW3G7A8</accession>
<keyword evidence="8" id="KW-1185">Reference proteome</keyword>
<evidence type="ECO:0000256" key="1">
    <source>
        <dbReference type="ARBA" id="ARBA00023015"/>
    </source>
</evidence>
<organism evidence="7 8">
    <name type="scientific">Williamsia deligens</name>
    <dbReference type="NCBI Taxonomy" id="321325"/>
    <lineage>
        <taxon>Bacteria</taxon>
        <taxon>Bacillati</taxon>
        <taxon>Actinomycetota</taxon>
        <taxon>Actinomycetes</taxon>
        <taxon>Mycobacteriales</taxon>
        <taxon>Nocardiaceae</taxon>
        <taxon>Williamsia</taxon>
    </lineage>
</organism>
<dbReference type="InterPro" id="IPR009057">
    <property type="entry name" value="Homeodomain-like_sf"/>
</dbReference>
<reference evidence="8" key="1">
    <citation type="journal article" date="2019" name="Int. J. Syst. Evol. Microbiol.">
        <title>The Global Catalogue of Microorganisms (GCM) 10K type strain sequencing project: providing services to taxonomists for standard genome sequencing and annotation.</title>
        <authorList>
            <consortium name="The Broad Institute Genomics Platform"/>
            <consortium name="The Broad Institute Genome Sequencing Center for Infectious Disease"/>
            <person name="Wu L."/>
            <person name="Ma J."/>
        </authorList>
    </citation>
    <scope>NUCLEOTIDE SEQUENCE [LARGE SCALE GENOMIC DNA]</scope>
    <source>
        <strain evidence="8">CCUG 50873</strain>
    </source>
</reference>
<feature type="region of interest" description="Disordered" evidence="5">
    <location>
        <begin position="1"/>
        <end position="20"/>
    </location>
</feature>
<dbReference type="SUPFAM" id="SSF48498">
    <property type="entry name" value="Tetracyclin repressor-like, C-terminal domain"/>
    <property type="match status" value="1"/>
</dbReference>
<dbReference type="SUPFAM" id="SSF46689">
    <property type="entry name" value="Homeodomain-like"/>
    <property type="match status" value="1"/>
</dbReference>
<sequence length="235" mass="25713">MTTVDPRAATAPFADPSAKPLRADAERNRLRILDAARELFAQRGPDVTLDDIAAHAGVGVGTVYRRFANRDELLEAIVTEHFGHVHARVQQALDSDDAWEGIVDLVTFVSESMATDRGLAAVMMRVDPCAASVERAKESLTALVDEVFERGRRTGVLREDIVESDFFAIFCMVRSIADLTETSVPGTWRRYLSLLLDSIRADGIRLPLTVPALTKDQIHAAKHGRSGDCSGTRGL</sequence>
<feature type="DNA-binding region" description="H-T-H motif" evidence="4">
    <location>
        <begin position="48"/>
        <end position="67"/>
    </location>
</feature>
<dbReference type="RefSeq" id="WP_253645778.1">
    <property type="nucleotide sequence ID" value="NZ_BAAAMO010000002.1"/>
</dbReference>
<evidence type="ECO:0000256" key="3">
    <source>
        <dbReference type="ARBA" id="ARBA00023163"/>
    </source>
</evidence>
<dbReference type="InterPro" id="IPR036271">
    <property type="entry name" value="Tet_transcr_reg_TetR-rel_C_sf"/>
</dbReference>
<comment type="caution">
    <text evidence="7">The sequence shown here is derived from an EMBL/GenBank/DDBJ whole genome shotgun (WGS) entry which is preliminary data.</text>
</comment>